<dbReference type="AlphaFoldDB" id="A0AAN9SCR8"/>
<name>A0AAN9SCR8_PSOTE</name>
<sequence>MQPQKSEMNLIDEKRNAWDVWLRIGEMRRHNLQAWGLVLRRHNVIVREGKVKGYIGERHGVSGHCDSVFISGDVDCGYWCSLSNMEGVKVAKANKDMELAGLKEMVCMRLDEDDGFDRDKVCVKE</sequence>
<proteinExistence type="predicted"/>
<dbReference type="Proteomes" id="UP001386955">
    <property type="component" value="Unassembled WGS sequence"/>
</dbReference>
<reference evidence="1 2" key="1">
    <citation type="submission" date="2024-01" db="EMBL/GenBank/DDBJ databases">
        <title>The genomes of 5 underutilized Papilionoideae crops provide insights into root nodulation and disease resistanc.</title>
        <authorList>
            <person name="Jiang F."/>
        </authorList>
    </citation>
    <scope>NUCLEOTIDE SEQUENCE [LARGE SCALE GENOMIC DNA]</scope>
    <source>
        <strain evidence="1">DUOXIRENSHENG_FW03</strain>
        <tissue evidence="1">Leaves</tissue>
    </source>
</reference>
<comment type="caution">
    <text evidence="1">The sequence shown here is derived from an EMBL/GenBank/DDBJ whole genome shotgun (WGS) entry which is preliminary data.</text>
</comment>
<protein>
    <submittedName>
        <fullName evidence="1">Uncharacterized protein</fullName>
    </submittedName>
</protein>
<organism evidence="1 2">
    <name type="scientific">Psophocarpus tetragonolobus</name>
    <name type="common">Winged bean</name>
    <name type="synonym">Dolichos tetragonolobus</name>
    <dbReference type="NCBI Taxonomy" id="3891"/>
    <lineage>
        <taxon>Eukaryota</taxon>
        <taxon>Viridiplantae</taxon>
        <taxon>Streptophyta</taxon>
        <taxon>Embryophyta</taxon>
        <taxon>Tracheophyta</taxon>
        <taxon>Spermatophyta</taxon>
        <taxon>Magnoliopsida</taxon>
        <taxon>eudicotyledons</taxon>
        <taxon>Gunneridae</taxon>
        <taxon>Pentapetalae</taxon>
        <taxon>rosids</taxon>
        <taxon>fabids</taxon>
        <taxon>Fabales</taxon>
        <taxon>Fabaceae</taxon>
        <taxon>Papilionoideae</taxon>
        <taxon>50 kb inversion clade</taxon>
        <taxon>NPAAA clade</taxon>
        <taxon>indigoferoid/millettioid clade</taxon>
        <taxon>Phaseoleae</taxon>
        <taxon>Psophocarpus</taxon>
    </lineage>
</organism>
<keyword evidence="2" id="KW-1185">Reference proteome</keyword>
<gene>
    <name evidence="1" type="ORF">VNO78_22124</name>
</gene>
<evidence type="ECO:0000313" key="1">
    <source>
        <dbReference type="EMBL" id="KAK7393566.1"/>
    </source>
</evidence>
<accession>A0AAN9SCR8</accession>
<evidence type="ECO:0000313" key="2">
    <source>
        <dbReference type="Proteomes" id="UP001386955"/>
    </source>
</evidence>
<dbReference type="EMBL" id="JAYMYS010000005">
    <property type="protein sequence ID" value="KAK7393566.1"/>
    <property type="molecule type" value="Genomic_DNA"/>
</dbReference>